<dbReference type="InParanoid" id="H0EW25"/>
<dbReference type="GO" id="GO:0008757">
    <property type="term" value="F:S-adenosylmethionine-dependent methyltransferase activity"/>
    <property type="evidence" value="ECO:0007669"/>
    <property type="project" value="TreeGrafter"/>
</dbReference>
<keyword evidence="2 5" id="KW-0808">Transferase</keyword>
<dbReference type="AlphaFoldDB" id="H0EW25"/>
<dbReference type="Proteomes" id="UP000005446">
    <property type="component" value="Unassembled WGS sequence"/>
</dbReference>
<evidence type="ECO:0000256" key="3">
    <source>
        <dbReference type="ARBA" id="ARBA00022691"/>
    </source>
</evidence>
<evidence type="ECO:0000256" key="2">
    <source>
        <dbReference type="ARBA" id="ARBA00022679"/>
    </source>
</evidence>
<proteinExistence type="inferred from homology"/>
<protein>
    <submittedName>
        <fullName evidence="5">Putative O-methyltransferase mdmC</fullName>
    </submittedName>
</protein>
<accession>H0EW25</accession>
<name>H0EW25_GLAL7</name>
<dbReference type="PANTHER" id="PTHR10509">
    <property type="entry name" value="O-METHYLTRANSFERASE-RELATED"/>
    <property type="match status" value="1"/>
</dbReference>
<dbReference type="InterPro" id="IPR002935">
    <property type="entry name" value="SAM_O-MeTrfase"/>
</dbReference>
<reference evidence="5 6" key="1">
    <citation type="journal article" date="2012" name="Eukaryot. Cell">
        <title>Genome sequence of the fungus Glarea lozoyensis: the first genome sequence of a species from the Helotiaceae family.</title>
        <authorList>
            <person name="Youssar L."/>
            <person name="Gruening B.A."/>
            <person name="Erxleben A."/>
            <person name="Guenther S."/>
            <person name="Huettel W."/>
        </authorList>
    </citation>
    <scope>NUCLEOTIDE SEQUENCE [LARGE SCALE GENOMIC DNA]</scope>
    <source>
        <strain evidence="6">ATCC 74030 / MF5533</strain>
    </source>
</reference>
<dbReference type="Pfam" id="PF01596">
    <property type="entry name" value="Methyltransf_3"/>
    <property type="match status" value="1"/>
</dbReference>
<dbReference type="EMBL" id="AGUE01000200">
    <property type="protein sequence ID" value="EHK97271.1"/>
    <property type="molecule type" value="Genomic_DNA"/>
</dbReference>
<dbReference type="PROSITE" id="PS51682">
    <property type="entry name" value="SAM_OMT_I"/>
    <property type="match status" value="1"/>
</dbReference>
<dbReference type="Gene3D" id="3.40.50.150">
    <property type="entry name" value="Vaccinia Virus protein VP39"/>
    <property type="match status" value="1"/>
</dbReference>
<dbReference type="SUPFAM" id="SSF53335">
    <property type="entry name" value="S-adenosyl-L-methionine-dependent methyltransferases"/>
    <property type="match status" value="1"/>
</dbReference>
<comment type="similarity">
    <text evidence="4">Belongs to the class I-like SAM-binding methyltransferase superfamily. Cation-dependent O-methyltransferase family.</text>
</comment>
<organism evidence="5 6">
    <name type="scientific">Glarea lozoyensis (strain ATCC 74030 / MF5533)</name>
    <dbReference type="NCBI Taxonomy" id="1104152"/>
    <lineage>
        <taxon>Eukaryota</taxon>
        <taxon>Fungi</taxon>
        <taxon>Dikarya</taxon>
        <taxon>Ascomycota</taxon>
        <taxon>Pezizomycotina</taxon>
        <taxon>Leotiomycetes</taxon>
        <taxon>Helotiales</taxon>
        <taxon>Helotiaceae</taxon>
        <taxon>Glarea</taxon>
    </lineage>
</organism>
<evidence type="ECO:0000256" key="4">
    <source>
        <dbReference type="ARBA" id="ARBA00023453"/>
    </source>
</evidence>
<gene>
    <name evidence="5" type="ORF">M7I_7001</name>
</gene>
<evidence type="ECO:0000313" key="5">
    <source>
        <dbReference type="EMBL" id="EHK97271.1"/>
    </source>
</evidence>
<evidence type="ECO:0000313" key="6">
    <source>
        <dbReference type="Proteomes" id="UP000005446"/>
    </source>
</evidence>
<dbReference type="PANTHER" id="PTHR10509:SF14">
    <property type="entry name" value="CAFFEOYL-COA O-METHYLTRANSFERASE 3-RELATED"/>
    <property type="match status" value="1"/>
</dbReference>
<evidence type="ECO:0000256" key="1">
    <source>
        <dbReference type="ARBA" id="ARBA00022603"/>
    </source>
</evidence>
<keyword evidence="3" id="KW-0949">S-adenosyl-L-methionine</keyword>
<keyword evidence="6" id="KW-1185">Reference proteome</keyword>
<dbReference type="GO" id="GO:0032259">
    <property type="term" value="P:methylation"/>
    <property type="evidence" value="ECO:0007669"/>
    <property type="project" value="UniProtKB-KW"/>
</dbReference>
<dbReference type="InterPro" id="IPR029063">
    <property type="entry name" value="SAM-dependent_MTases_sf"/>
</dbReference>
<dbReference type="InterPro" id="IPR050362">
    <property type="entry name" value="Cation-dep_OMT"/>
</dbReference>
<dbReference type="GO" id="GO:0008171">
    <property type="term" value="F:O-methyltransferase activity"/>
    <property type="evidence" value="ECO:0007669"/>
    <property type="project" value="InterPro"/>
</dbReference>
<comment type="caution">
    <text evidence="5">The sequence shown here is derived from an EMBL/GenBank/DDBJ whole genome shotgun (WGS) entry which is preliminary data.</text>
</comment>
<dbReference type="CDD" id="cd02440">
    <property type="entry name" value="AdoMet_MTases"/>
    <property type="match status" value="1"/>
</dbReference>
<sequence>MPSSLIPNAAYNKFNEVADYITDSIIPQEEYLTSTLRHNEQAGLDTIDVAPCDGKFLYLLVKMNKVKRILEVGTLGGYSAIWMAKALPEDGKIITCELESESAEIARENIRKAGFENKIEVKVGAAKDTLTKMSEAGKVEPFDMVFIDADKENNWTYYKWALDHASHVGTVLVVDNVVRRGRLVDADSTEPSIIGTRKLFAELKREKRVECDGDEDLSVTVVVDPMLEARDSRLWSITAID</sequence>
<keyword evidence="1 5" id="KW-0489">Methyltransferase</keyword>
<dbReference type="OrthoDB" id="10251242at2759"/>
<dbReference type="HOGENOM" id="CLU_067676_8_0_1"/>